<dbReference type="InterPro" id="IPR010985">
    <property type="entry name" value="Ribbon_hlx_hlx"/>
</dbReference>
<dbReference type="RefSeq" id="WP_164657025.1">
    <property type="nucleotide sequence ID" value="NZ_JAAIJR010000248.1"/>
</dbReference>
<reference evidence="3" key="1">
    <citation type="journal article" date="2020" name="Microbiol. Resour. Announc.">
        <title>Draft Genome Sequences of Thiorhodococcus mannitoliphagus and Thiorhodococcus minor, Purple Sulfur Photosynthetic Bacteria in the Gammaproteobacterial Family Chromatiaceae.</title>
        <authorList>
            <person name="Aviles F.A."/>
            <person name="Meyer T.E."/>
            <person name="Kyndt J.A."/>
        </authorList>
    </citation>
    <scope>NUCLEOTIDE SEQUENCE [LARGE SCALE GENOMIC DNA]</scope>
    <source>
        <strain evidence="3">DSM 18266</strain>
    </source>
</reference>
<dbReference type="InterPro" id="IPR031807">
    <property type="entry name" value="HicB-like"/>
</dbReference>
<protein>
    <submittedName>
        <fullName evidence="2">Toxin-antitoxin system HicB family antitoxin</fullName>
    </submittedName>
</protein>
<gene>
    <name evidence="2" type="ORF">G3480_25560</name>
</gene>
<name>A0A6P1E4Z3_9GAMM</name>
<dbReference type="EMBL" id="JAAIJR010000248">
    <property type="protein sequence ID" value="NEX23602.1"/>
    <property type="molecule type" value="Genomic_DNA"/>
</dbReference>
<organism evidence="2 3">
    <name type="scientific">Thiorhodococcus mannitoliphagus</name>
    <dbReference type="NCBI Taxonomy" id="329406"/>
    <lineage>
        <taxon>Bacteria</taxon>
        <taxon>Pseudomonadati</taxon>
        <taxon>Pseudomonadota</taxon>
        <taxon>Gammaproteobacteria</taxon>
        <taxon>Chromatiales</taxon>
        <taxon>Chromatiaceae</taxon>
        <taxon>Thiorhodococcus</taxon>
    </lineage>
</organism>
<dbReference type="SUPFAM" id="SSF143100">
    <property type="entry name" value="TTHA1013/TTHA0281-like"/>
    <property type="match status" value="1"/>
</dbReference>
<dbReference type="GO" id="GO:0006355">
    <property type="term" value="P:regulation of DNA-templated transcription"/>
    <property type="evidence" value="ECO:0007669"/>
    <property type="project" value="InterPro"/>
</dbReference>
<dbReference type="SUPFAM" id="SSF47598">
    <property type="entry name" value="Ribbon-helix-helix"/>
    <property type="match status" value="1"/>
</dbReference>
<evidence type="ECO:0000313" key="2">
    <source>
        <dbReference type="EMBL" id="NEX23602.1"/>
    </source>
</evidence>
<reference evidence="2 3" key="2">
    <citation type="submission" date="2020-02" db="EMBL/GenBank/DDBJ databases">
        <title>Genome sequences of Thiorhodococcus mannitoliphagus and Thiorhodococcus minor, purple sulfur photosynthetic bacteria in the gammaproteobacterial family, Chromatiaceae.</title>
        <authorList>
            <person name="Aviles F.A."/>
            <person name="Meyer T.E."/>
            <person name="Kyndt J.A."/>
        </authorList>
    </citation>
    <scope>NUCLEOTIDE SEQUENCE [LARGE SCALE GENOMIC DNA]</scope>
    <source>
        <strain evidence="2 3">DSM 18266</strain>
    </source>
</reference>
<dbReference type="Proteomes" id="UP000471640">
    <property type="component" value="Unassembled WGS sequence"/>
</dbReference>
<dbReference type="InterPro" id="IPR035069">
    <property type="entry name" value="TTHA1013/TTHA0281-like"/>
</dbReference>
<evidence type="ECO:0000313" key="3">
    <source>
        <dbReference type="Proteomes" id="UP000471640"/>
    </source>
</evidence>
<keyword evidence="3" id="KW-1185">Reference proteome</keyword>
<proteinExistence type="predicted"/>
<accession>A0A6P1E4Z3</accession>
<comment type="caution">
    <text evidence="2">The sequence shown here is derived from an EMBL/GenBank/DDBJ whole genome shotgun (WGS) entry which is preliminary data.</text>
</comment>
<evidence type="ECO:0000259" key="1">
    <source>
        <dbReference type="Pfam" id="PF15919"/>
    </source>
</evidence>
<sequence>MIPRFEDFPIEIRPLTHDEGGGFLATFPDLPGCMADGETPEEAITDARGAFAAWMAAHIDDGRPVPVPGAEAAPVRFVQRLPRSVHAALKSLAASDGVSMNTMATVLIAEGIGARNHAG</sequence>
<dbReference type="AlphaFoldDB" id="A0A6P1E4Z3"/>
<dbReference type="Gene3D" id="3.30.160.250">
    <property type="match status" value="1"/>
</dbReference>
<feature type="domain" description="HicB-like antitoxin of toxin-antitoxin system" evidence="1">
    <location>
        <begin position="8"/>
        <end position="68"/>
    </location>
</feature>
<dbReference type="Pfam" id="PF15919">
    <property type="entry name" value="HicB_lk_antitox"/>
    <property type="match status" value="1"/>
</dbReference>